<protein>
    <submittedName>
        <fullName evidence="2">Uncharacterized protein</fullName>
    </submittedName>
</protein>
<feature type="compositionally biased region" description="Polar residues" evidence="1">
    <location>
        <begin position="1"/>
        <end position="12"/>
    </location>
</feature>
<name>A0AAD3HEB8_9STRA</name>
<gene>
    <name evidence="2" type="ORF">CTEN210_16344</name>
</gene>
<dbReference type="EMBL" id="BLLK01000069">
    <property type="protein sequence ID" value="GFH59868.1"/>
    <property type="molecule type" value="Genomic_DNA"/>
</dbReference>
<sequence>MNTITQPSNISSDDMDNANYTDYHEELPIKAQNTQETISSLESSSSSDSEEDFSFTSLRAKLLGGKAPTNFNLDEHYKKQRKEKILDEKKKIEAKSFLRSFTPVVKRNHDWASPRNVKNEENQKDHEIVVDEGNEKHVSLSEHNEHDDDDMIQGTESENLEKESLVEPSFVQQQLPVVEQDLETAVEVANDKENGLDHSQEINEPDILQQDLSTLNKEPMIPSNDESKSSECITRAKDTDKNPNITCTITTVTADPPEHQGNHIKQPIILNQAKPSVVAIHTSIIDPIRFQPNEQSSKRNDAKMISTDSSPVKKDLVIREYTYDMSNMPEWKYVMKPPERRYMNIFNFCNCDN</sequence>
<evidence type="ECO:0000256" key="1">
    <source>
        <dbReference type="SAM" id="MobiDB-lite"/>
    </source>
</evidence>
<comment type="caution">
    <text evidence="2">The sequence shown here is derived from an EMBL/GenBank/DDBJ whole genome shotgun (WGS) entry which is preliminary data.</text>
</comment>
<evidence type="ECO:0000313" key="2">
    <source>
        <dbReference type="EMBL" id="GFH59868.1"/>
    </source>
</evidence>
<organism evidence="2 3">
    <name type="scientific">Chaetoceros tenuissimus</name>
    <dbReference type="NCBI Taxonomy" id="426638"/>
    <lineage>
        <taxon>Eukaryota</taxon>
        <taxon>Sar</taxon>
        <taxon>Stramenopiles</taxon>
        <taxon>Ochrophyta</taxon>
        <taxon>Bacillariophyta</taxon>
        <taxon>Coscinodiscophyceae</taxon>
        <taxon>Chaetocerotophycidae</taxon>
        <taxon>Chaetocerotales</taxon>
        <taxon>Chaetocerotaceae</taxon>
        <taxon>Chaetoceros</taxon>
    </lineage>
</organism>
<dbReference type="AlphaFoldDB" id="A0AAD3HEB8"/>
<evidence type="ECO:0000313" key="3">
    <source>
        <dbReference type="Proteomes" id="UP001054902"/>
    </source>
</evidence>
<proteinExistence type="predicted"/>
<keyword evidence="3" id="KW-1185">Reference proteome</keyword>
<reference evidence="2 3" key="1">
    <citation type="journal article" date="2021" name="Sci. Rep.">
        <title>The genome of the diatom Chaetoceros tenuissimus carries an ancient integrated fragment of an extant virus.</title>
        <authorList>
            <person name="Hongo Y."/>
            <person name="Kimura K."/>
            <person name="Takaki Y."/>
            <person name="Yoshida Y."/>
            <person name="Baba S."/>
            <person name="Kobayashi G."/>
            <person name="Nagasaki K."/>
            <person name="Hano T."/>
            <person name="Tomaru Y."/>
        </authorList>
    </citation>
    <scope>NUCLEOTIDE SEQUENCE [LARGE SCALE GENOMIC DNA]</scope>
    <source>
        <strain evidence="2 3">NIES-3715</strain>
    </source>
</reference>
<accession>A0AAD3HEB8</accession>
<feature type="region of interest" description="Disordered" evidence="1">
    <location>
        <begin position="1"/>
        <end position="53"/>
    </location>
</feature>
<feature type="compositionally biased region" description="Low complexity" evidence="1">
    <location>
        <begin position="36"/>
        <end position="47"/>
    </location>
</feature>
<dbReference type="Proteomes" id="UP001054902">
    <property type="component" value="Unassembled WGS sequence"/>
</dbReference>